<evidence type="ECO:0000256" key="13">
    <source>
        <dbReference type="SAM" id="Phobius"/>
    </source>
</evidence>
<dbReference type="GO" id="GO:0003924">
    <property type="term" value="F:GTPase activity"/>
    <property type="evidence" value="ECO:0007669"/>
    <property type="project" value="InterPro"/>
</dbReference>
<keyword evidence="10 13" id="KW-0472">Membrane</keyword>
<evidence type="ECO:0000256" key="8">
    <source>
        <dbReference type="ARBA" id="ARBA00023128"/>
    </source>
</evidence>
<organism evidence="15 16">
    <name type="scientific">Dekkera bruxellensis</name>
    <name type="common">Brettanomyces custersii</name>
    <dbReference type="NCBI Taxonomy" id="5007"/>
    <lineage>
        <taxon>Eukaryota</taxon>
        <taxon>Fungi</taxon>
        <taxon>Dikarya</taxon>
        <taxon>Ascomycota</taxon>
        <taxon>Saccharomycotina</taxon>
        <taxon>Pichiomycetes</taxon>
        <taxon>Pichiales</taxon>
        <taxon>Pichiaceae</taxon>
        <taxon>Brettanomyces</taxon>
    </lineage>
</organism>
<dbReference type="KEGG" id="bbrx:BRETT_002892"/>
<evidence type="ECO:0000313" key="16">
    <source>
        <dbReference type="Proteomes" id="UP000663131"/>
    </source>
</evidence>
<accession>A0A871RA09</accession>
<sequence length="921" mass="104153">MGKEIRNELNENKYKYKNENKSSKKTNRCITSSTSVNDKGDSDDITAKGKEEQAVRDVKDSSRGKDEYKATLTDDSNTLIGDEFKLSNPLPKVVHYERQTGNFDEQTLVNDEPINGEPERAITSISMGSNSNIEAVKARISQMQYNHNRVALDRSINLAARIIQDLRQENRNHHIFYPISRDNKLDIRLNSKDSRIAIMRQKSLSCEDINFHIEQASNFSEENSSDYTREPLVTGNEFEILRLNYRADHGSDDVVGSLDDNSIANLFDEKITQILRHLTSLKDRIDDTSSKVLVTGDLNSGKSAFCNALLRRSVLPEDQEPCTSVFCEIIDCLENDGIEEVHAVPIGMKYERDDHRTYMIFQISDLDELVYEAKTYALLIIYVKDNRPPSQSLLRNGVIDIRLIDAPGLNVDSYHTTQVYARQEEIDLVVFVVNAANHFTLSGREFISSAAKDKNFMFIVVNKFDEIKNKERCKGKIAEQLQSLSPETFKNSDEFVHFVSSKCDENGEKPEGPDGDPGDNDGNDTPSGNPNFDHLEASLRGFILEKRAISKLLPAKTYLRKLYGDVILLSDQNIKRTKYRKAELQDNLQKVSPQYENAVRNSVDVNQEILKIVEDSASKAYMNSRQHIHSVIGSVGLEPLGIRFRGYSNISNFARLTQEAIVSRIFDSVSESEEFARNITSDAVDRIRNCGMKYLKPGTLPVTKFIPDAMYSRRKDQLQRTIDIDFSFTDFIDPNFKGFCQTFGISLPSESTNALLSAAFSKIWKTSISGLLIMYGPQLLSTITGVQSIARFLPEAVTRKILPVATAIAAICLPVYYICIDAPHAYQRNVMKKIKKELEKEDYENKNSLRIAKEVRKVLNYPSNDVSIAMNGVIESHSSQRAKLISELKKGESGMKFYKELKANVEAQKNLVESYDLTGID</sequence>
<evidence type="ECO:0000256" key="10">
    <source>
        <dbReference type="ARBA" id="ARBA00023136"/>
    </source>
</evidence>
<dbReference type="InterPro" id="IPR027094">
    <property type="entry name" value="Mitofusin_fam"/>
</dbReference>
<keyword evidence="3" id="KW-0547">Nucleotide-binding</keyword>
<dbReference type="EMBL" id="CP063137">
    <property type="protein sequence ID" value="QOU22709.1"/>
    <property type="molecule type" value="Genomic_DNA"/>
</dbReference>
<feature type="compositionally biased region" description="Basic and acidic residues" evidence="12">
    <location>
        <begin position="38"/>
        <end position="63"/>
    </location>
</feature>
<gene>
    <name evidence="15" type="ORF">BRETT_002892</name>
</gene>
<evidence type="ECO:0000256" key="5">
    <source>
        <dbReference type="ARBA" id="ARBA00022801"/>
    </source>
</evidence>
<proteinExistence type="predicted"/>
<feature type="region of interest" description="Disordered" evidence="12">
    <location>
        <begin position="503"/>
        <end position="532"/>
    </location>
</feature>
<dbReference type="GeneID" id="64574816"/>
<feature type="compositionally biased region" description="Basic and acidic residues" evidence="12">
    <location>
        <begin position="1"/>
        <end position="22"/>
    </location>
</feature>
<dbReference type="Gene3D" id="3.40.50.300">
    <property type="entry name" value="P-loop containing nucleotide triphosphate hydrolases"/>
    <property type="match status" value="1"/>
</dbReference>
<feature type="transmembrane region" description="Helical" evidence="13">
    <location>
        <begin position="801"/>
        <end position="826"/>
    </location>
</feature>
<dbReference type="SUPFAM" id="SSF52540">
    <property type="entry name" value="P-loop containing nucleoside triphosphate hydrolases"/>
    <property type="match status" value="1"/>
</dbReference>
<dbReference type="OrthoDB" id="9984778at2759"/>
<keyword evidence="9" id="KW-0342">GTP-binding</keyword>
<evidence type="ECO:0000256" key="12">
    <source>
        <dbReference type="SAM" id="MobiDB-lite"/>
    </source>
</evidence>
<keyword evidence="8" id="KW-0496">Mitochondrion</keyword>
<name>A0A871RA09_DEKBR</name>
<protein>
    <recommendedName>
        <fullName evidence="14">Dynamin-type G domain-containing protein</fullName>
    </recommendedName>
</protein>
<evidence type="ECO:0000256" key="7">
    <source>
        <dbReference type="ARBA" id="ARBA00023054"/>
    </source>
</evidence>
<keyword evidence="7" id="KW-0175">Coiled coil</keyword>
<feature type="compositionally biased region" description="Basic and acidic residues" evidence="12">
    <location>
        <begin position="503"/>
        <end position="512"/>
    </location>
</feature>
<evidence type="ECO:0000256" key="6">
    <source>
        <dbReference type="ARBA" id="ARBA00022989"/>
    </source>
</evidence>
<dbReference type="GO" id="GO:0051646">
    <property type="term" value="P:mitochondrion localization"/>
    <property type="evidence" value="ECO:0007669"/>
    <property type="project" value="TreeGrafter"/>
</dbReference>
<dbReference type="AlphaFoldDB" id="A0A871RA09"/>
<feature type="compositionally biased region" description="Polar residues" evidence="12">
    <location>
        <begin position="28"/>
        <end position="37"/>
    </location>
</feature>
<dbReference type="InterPro" id="IPR030381">
    <property type="entry name" value="G_DYNAMIN_dom"/>
</dbReference>
<evidence type="ECO:0000256" key="11">
    <source>
        <dbReference type="ARBA" id="ARBA00048548"/>
    </source>
</evidence>
<feature type="compositionally biased region" description="Acidic residues" evidence="12">
    <location>
        <begin position="513"/>
        <end position="522"/>
    </location>
</feature>
<dbReference type="GO" id="GO:0005741">
    <property type="term" value="C:mitochondrial outer membrane"/>
    <property type="evidence" value="ECO:0007669"/>
    <property type="project" value="UniProtKB-SubCell"/>
</dbReference>
<feature type="domain" description="Dynamin-type G" evidence="14">
    <location>
        <begin position="286"/>
        <end position="554"/>
    </location>
</feature>
<evidence type="ECO:0000256" key="2">
    <source>
        <dbReference type="ARBA" id="ARBA00022692"/>
    </source>
</evidence>
<reference evidence="15" key="2">
    <citation type="journal article" name="BMC Genomics">
        <title>New genome assemblies reveal patterns of domestication and adaptation across Brettanomyces (Dekkera) species.</title>
        <authorList>
            <person name="Roach M.J."/>
            <person name="Borneman A.R."/>
        </authorList>
    </citation>
    <scope>NUCLEOTIDE SEQUENCE</scope>
    <source>
        <strain evidence="15">UCD 2041</strain>
    </source>
</reference>
<evidence type="ECO:0000256" key="1">
    <source>
        <dbReference type="ARBA" id="ARBA00004374"/>
    </source>
</evidence>
<keyword evidence="4" id="KW-1000">Mitochondrion outer membrane</keyword>
<dbReference type="Pfam" id="PF00350">
    <property type="entry name" value="Dynamin_N"/>
    <property type="match status" value="1"/>
</dbReference>
<keyword evidence="5" id="KW-0378">Hydrolase</keyword>
<keyword evidence="6 13" id="KW-1133">Transmembrane helix</keyword>
<dbReference type="PANTHER" id="PTHR10465:SF0">
    <property type="entry name" value="SARCALUMENIN"/>
    <property type="match status" value="1"/>
</dbReference>
<keyword evidence="2 13" id="KW-0812">Transmembrane</keyword>
<feature type="region of interest" description="Disordered" evidence="12">
    <location>
        <begin position="1"/>
        <end position="63"/>
    </location>
</feature>
<reference evidence="15" key="1">
    <citation type="submission" date="2020-10" db="EMBL/GenBank/DDBJ databases">
        <authorList>
            <person name="Palmer J.M."/>
        </authorList>
    </citation>
    <scope>NUCLEOTIDE SEQUENCE</scope>
    <source>
        <strain evidence="15">UCD 2041</strain>
    </source>
</reference>
<dbReference type="RefSeq" id="XP_041139202.1">
    <property type="nucleotide sequence ID" value="XM_041281411.1"/>
</dbReference>
<evidence type="ECO:0000256" key="3">
    <source>
        <dbReference type="ARBA" id="ARBA00022741"/>
    </source>
</evidence>
<evidence type="ECO:0000256" key="9">
    <source>
        <dbReference type="ARBA" id="ARBA00023134"/>
    </source>
</evidence>
<dbReference type="FunFam" id="3.40.50.300:FF:000638">
    <property type="entry name" value="Transmembrane GTPase Fzo1, putative"/>
    <property type="match status" value="1"/>
</dbReference>
<evidence type="ECO:0000259" key="14">
    <source>
        <dbReference type="PROSITE" id="PS51718"/>
    </source>
</evidence>
<evidence type="ECO:0000313" key="15">
    <source>
        <dbReference type="EMBL" id="QOU22709.1"/>
    </source>
</evidence>
<dbReference type="PANTHER" id="PTHR10465">
    <property type="entry name" value="TRANSMEMBRANE GTPASE FZO1"/>
    <property type="match status" value="1"/>
</dbReference>
<dbReference type="InterPro" id="IPR027417">
    <property type="entry name" value="P-loop_NTPase"/>
</dbReference>
<dbReference type="PROSITE" id="PS51718">
    <property type="entry name" value="G_DYNAMIN_2"/>
    <property type="match status" value="1"/>
</dbReference>
<comment type="subcellular location">
    <subcellularLocation>
        <location evidence="1">Mitochondrion outer membrane</location>
        <topology evidence="1">Multi-pass membrane protein</topology>
    </subcellularLocation>
</comment>
<dbReference type="GO" id="GO:0008053">
    <property type="term" value="P:mitochondrial fusion"/>
    <property type="evidence" value="ECO:0007669"/>
    <property type="project" value="TreeGrafter"/>
</dbReference>
<comment type="catalytic activity">
    <reaction evidence="11">
        <text>GTP + H2O = GDP + phosphate + H(+)</text>
        <dbReference type="Rhea" id="RHEA:19669"/>
        <dbReference type="ChEBI" id="CHEBI:15377"/>
        <dbReference type="ChEBI" id="CHEBI:15378"/>
        <dbReference type="ChEBI" id="CHEBI:37565"/>
        <dbReference type="ChEBI" id="CHEBI:43474"/>
        <dbReference type="ChEBI" id="CHEBI:58189"/>
    </reaction>
</comment>
<dbReference type="InterPro" id="IPR045063">
    <property type="entry name" value="Dynamin_N"/>
</dbReference>
<evidence type="ECO:0000256" key="4">
    <source>
        <dbReference type="ARBA" id="ARBA00022787"/>
    </source>
</evidence>
<dbReference type="GO" id="GO:0005525">
    <property type="term" value="F:GTP binding"/>
    <property type="evidence" value="ECO:0007669"/>
    <property type="project" value="UniProtKB-KW"/>
</dbReference>
<dbReference type="Proteomes" id="UP000663131">
    <property type="component" value="Chromosome 9"/>
</dbReference>